<dbReference type="InterPro" id="IPR041796">
    <property type="entry name" value="Mre11_N"/>
</dbReference>
<organism evidence="10 11">
    <name type="scientific">Psychroflexus maritimus</name>
    <dbReference type="NCBI Taxonomy" id="2714865"/>
    <lineage>
        <taxon>Bacteria</taxon>
        <taxon>Pseudomonadati</taxon>
        <taxon>Bacteroidota</taxon>
        <taxon>Flavobacteriia</taxon>
        <taxon>Flavobacteriales</taxon>
        <taxon>Flavobacteriaceae</taxon>
        <taxon>Psychroflexus</taxon>
    </lineage>
</organism>
<dbReference type="CDD" id="cd00840">
    <property type="entry name" value="MPP_Mre11_N"/>
    <property type="match status" value="1"/>
</dbReference>
<reference evidence="10" key="1">
    <citation type="submission" date="2020-03" db="EMBL/GenBank/DDBJ databases">
        <title>Psychroflexus Maritimus sp. nov., isolate from marine sediment.</title>
        <authorList>
            <person name="Zhong Y.-L."/>
        </authorList>
    </citation>
    <scope>NUCLEOTIDE SEQUENCE</scope>
    <source>
        <strain evidence="10">C1</strain>
    </source>
</reference>
<name>A0A967DY07_9FLAO</name>
<keyword evidence="6 7" id="KW-0269">Exonuclease</keyword>
<dbReference type="GO" id="GO:0006310">
    <property type="term" value="P:DNA recombination"/>
    <property type="evidence" value="ECO:0007669"/>
    <property type="project" value="UniProtKB-KW"/>
</dbReference>
<dbReference type="InterPro" id="IPR050535">
    <property type="entry name" value="DNA_Repair-Maintenance_Comp"/>
</dbReference>
<dbReference type="SUPFAM" id="SSF56300">
    <property type="entry name" value="Metallo-dependent phosphatases"/>
    <property type="match status" value="1"/>
</dbReference>
<dbReference type="PANTHER" id="PTHR30337">
    <property type="entry name" value="COMPONENT OF ATP-DEPENDENT DSDNA EXONUCLEASE"/>
    <property type="match status" value="1"/>
</dbReference>
<feature type="domain" description="Nuclease SbcCD subunit D C-terminal" evidence="9">
    <location>
        <begin position="277"/>
        <end position="377"/>
    </location>
</feature>
<keyword evidence="7" id="KW-0235">DNA replication</keyword>
<dbReference type="GO" id="GO:0008408">
    <property type="term" value="F:3'-5' exonuclease activity"/>
    <property type="evidence" value="ECO:0007669"/>
    <property type="project" value="InterPro"/>
</dbReference>
<comment type="function">
    <text evidence="7">SbcCD cleaves DNA hairpin structures. These structures can inhibit DNA replication and are intermediates in certain DNA recombination reactions. The complex acts as a 3'-&gt;5' double strand exonuclease that can open hairpins. It also has a 5' single-strand endonuclease activity.</text>
</comment>
<dbReference type="GO" id="GO:0006260">
    <property type="term" value="P:DNA replication"/>
    <property type="evidence" value="ECO:0007669"/>
    <property type="project" value="UniProtKB-KW"/>
</dbReference>
<dbReference type="Pfam" id="PF12320">
    <property type="entry name" value="SbcD_C"/>
    <property type="match status" value="1"/>
</dbReference>
<dbReference type="InterPro" id="IPR004593">
    <property type="entry name" value="SbcD"/>
</dbReference>
<evidence type="ECO:0000256" key="6">
    <source>
        <dbReference type="ARBA" id="ARBA00022839"/>
    </source>
</evidence>
<comment type="similarity">
    <text evidence="1 7">Belongs to the SbcD family.</text>
</comment>
<evidence type="ECO:0000256" key="3">
    <source>
        <dbReference type="ARBA" id="ARBA00013365"/>
    </source>
</evidence>
<dbReference type="Proteomes" id="UP000643701">
    <property type="component" value="Unassembled WGS sequence"/>
</dbReference>
<evidence type="ECO:0000256" key="1">
    <source>
        <dbReference type="ARBA" id="ARBA00010555"/>
    </source>
</evidence>
<dbReference type="PANTHER" id="PTHR30337:SF0">
    <property type="entry name" value="NUCLEASE SBCCD SUBUNIT D"/>
    <property type="match status" value="1"/>
</dbReference>
<evidence type="ECO:0000256" key="4">
    <source>
        <dbReference type="ARBA" id="ARBA00022722"/>
    </source>
</evidence>
<evidence type="ECO:0000256" key="5">
    <source>
        <dbReference type="ARBA" id="ARBA00022801"/>
    </source>
</evidence>
<dbReference type="NCBIfam" id="TIGR00619">
    <property type="entry name" value="sbcd"/>
    <property type="match status" value="1"/>
</dbReference>
<feature type="domain" description="Calcineurin-like phosphoesterase" evidence="8">
    <location>
        <begin position="1"/>
        <end position="229"/>
    </location>
</feature>
<dbReference type="Gene3D" id="3.60.21.10">
    <property type="match status" value="1"/>
</dbReference>
<keyword evidence="4 7" id="KW-0540">Nuclease</keyword>
<protein>
    <recommendedName>
        <fullName evidence="3 7">Nuclease SbcCD subunit D</fullName>
    </recommendedName>
</protein>
<dbReference type="RefSeq" id="WP_166399568.1">
    <property type="nucleotide sequence ID" value="NZ_JAANAS010000035.1"/>
</dbReference>
<keyword evidence="5 7" id="KW-0378">Hydrolase</keyword>
<dbReference type="Pfam" id="PF00149">
    <property type="entry name" value="Metallophos"/>
    <property type="match status" value="1"/>
</dbReference>
<sequence>MKILHTADWHIGKKLHKQDLFSDFDYFIDWLVKCIQENKIDLVLVSGDVFDLANPSHEAKTQYYQSLLKLKSLGIQLIITGGNHDSPSMLNAPKKLLAEMNIHIIGGMPENPIEALIPITDQTGNVKLVVAAVPYLRNTDIQHQEIAKNYEERLERLKQGISLHFNNLAKLAKEKYSSVPCIAMGHLFAKGVSTSESERDIQIGNQAGIEASQFGDYFNYIALGHIHQPQQVKSNTPIYYSGSPIQLSFSERKDQKRVLMLDTKQGFQPISIPIPSFRKLIKIKGSFESVKNQLKTLPEPSKLKNLIEIELTEKAYQPSLTFKLNELIEGFNEPKFEIVKHRIYFEEVQNQLGDTEAKSQQLEELQAKEVFDKKLNEVKIGVKERKLVELAFTELLNEIEES</sequence>
<accession>A0A967DY07</accession>
<comment type="caution">
    <text evidence="10">The sequence shown here is derived from an EMBL/GenBank/DDBJ whole genome shotgun (WGS) entry which is preliminary data.</text>
</comment>
<evidence type="ECO:0000259" key="9">
    <source>
        <dbReference type="Pfam" id="PF12320"/>
    </source>
</evidence>
<keyword evidence="7" id="KW-0255">Endonuclease</keyword>
<proteinExistence type="inferred from homology"/>
<evidence type="ECO:0000313" key="11">
    <source>
        <dbReference type="Proteomes" id="UP000643701"/>
    </source>
</evidence>
<dbReference type="GO" id="GO:0004519">
    <property type="term" value="F:endonuclease activity"/>
    <property type="evidence" value="ECO:0007669"/>
    <property type="project" value="UniProtKB-KW"/>
</dbReference>
<dbReference type="InterPro" id="IPR026843">
    <property type="entry name" value="SbcD_C"/>
</dbReference>
<keyword evidence="7" id="KW-0233">DNA recombination</keyword>
<dbReference type="InterPro" id="IPR004843">
    <property type="entry name" value="Calcineurin-like_PHP"/>
</dbReference>
<gene>
    <name evidence="7 10" type="primary">sbcD</name>
    <name evidence="10" type="ORF">G7034_03435</name>
</gene>
<evidence type="ECO:0000259" key="8">
    <source>
        <dbReference type="Pfam" id="PF00149"/>
    </source>
</evidence>
<dbReference type="InterPro" id="IPR029052">
    <property type="entry name" value="Metallo-depent_PP-like"/>
</dbReference>
<evidence type="ECO:0000256" key="2">
    <source>
        <dbReference type="ARBA" id="ARBA00011322"/>
    </source>
</evidence>
<dbReference type="AlphaFoldDB" id="A0A967DY07"/>
<evidence type="ECO:0000256" key="7">
    <source>
        <dbReference type="RuleBase" id="RU363069"/>
    </source>
</evidence>
<comment type="subunit">
    <text evidence="2 7">Heterodimer of SbcC and SbcD.</text>
</comment>
<keyword evidence="11" id="KW-1185">Reference proteome</keyword>
<evidence type="ECO:0000313" key="10">
    <source>
        <dbReference type="EMBL" id="NGZ89300.1"/>
    </source>
</evidence>
<dbReference type="EMBL" id="JAANAS010000035">
    <property type="protein sequence ID" value="NGZ89300.1"/>
    <property type="molecule type" value="Genomic_DNA"/>
</dbReference>